<name>A0A0A9G251_ARUDO</name>
<feature type="region of interest" description="Disordered" evidence="1">
    <location>
        <begin position="53"/>
        <end position="87"/>
    </location>
</feature>
<feature type="compositionally biased region" description="Basic and acidic residues" evidence="1">
    <location>
        <begin position="70"/>
        <end position="87"/>
    </location>
</feature>
<dbReference type="EMBL" id="GBRH01178751">
    <property type="protein sequence ID" value="JAE19145.1"/>
    <property type="molecule type" value="Transcribed_RNA"/>
</dbReference>
<evidence type="ECO:0000313" key="2">
    <source>
        <dbReference type="EMBL" id="JAE19145.1"/>
    </source>
</evidence>
<protein>
    <submittedName>
        <fullName evidence="2">Uncharacterized protein</fullName>
    </submittedName>
</protein>
<sequence length="138" mass="15816">MLGMISATSFPEESSTMRSPTVADDGNSVQCLGDGRQLSVVALHEINHGEVQLDEQLPLARDGGARRRRDLPSGENPRRGHELDERLVLREDGREEEMRRGQRRVPAELDLERRRRRPLVSRIKIRERETVRVNGLRC</sequence>
<feature type="region of interest" description="Disordered" evidence="1">
    <location>
        <begin position="1"/>
        <end position="28"/>
    </location>
</feature>
<evidence type="ECO:0000256" key="1">
    <source>
        <dbReference type="SAM" id="MobiDB-lite"/>
    </source>
</evidence>
<reference evidence="2" key="2">
    <citation type="journal article" date="2015" name="Data Brief">
        <title>Shoot transcriptome of the giant reed, Arundo donax.</title>
        <authorList>
            <person name="Barrero R.A."/>
            <person name="Guerrero F.D."/>
            <person name="Moolhuijzen P."/>
            <person name="Goolsby J.A."/>
            <person name="Tidwell J."/>
            <person name="Bellgard S.E."/>
            <person name="Bellgard M.I."/>
        </authorList>
    </citation>
    <scope>NUCLEOTIDE SEQUENCE</scope>
    <source>
        <tissue evidence="2">Shoot tissue taken approximately 20 cm above the soil surface</tissue>
    </source>
</reference>
<dbReference type="AlphaFoldDB" id="A0A0A9G251"/>
<proteinExistence type="predicted"/>
<reference evidence="2" key="1">
    <citation type="submission" date="2014-09" db="EMBL/GenBank/DDBJ databases">
        <authorList>
            <person name="Magalhaes I.L.F."/>
            <person name="Oliveira U."/>
            <person name="Santos F.R."/>
            <person name="Vidigal T.H.D.A."/>
            <person name="Brescovit A.D."/>
            <person name="Santos A.J."/>
        </authorList>
    </citation>
    <scope>NUCLEOTIDE SEQUENCE</scope>
    <source>
        <tissue evidence="2">Shoot tissue taken approximately 20 cm above the soil surface</tissue>
    </source>
</reference>
<accession>A0A0A9G251</accession>
<organism evidence="2">
    <name type="scientific">Arundo donax</name>
    <name type="common">Giant reed</name>
    <name type="synonym">Donax arundinaceus</name>
    <dbReference type="NCBI Taxonomy" id="35708"/>
    <lineage>
        <taxon>Eukaryota</taxon>
        <taxon>Viridiplantae</taxon>
        <taxon>Streptophyta</taxon>
        <taxon>Embryophyta</taxon>
        <taxon>Tracheophyta</taxon>
        <taxon>Spermatophyta</taxon>
        <taxon>Magnoliopsida</taxon>
        <taxon>Liliopsida</taxon>
        <taxon>Poales</taxon>
        <taxon>Poaceae</taxon>
        <taxon>PACMAD clade</taxon>
        <taxon>Arundinoideae</taxon>
        <taxon>Arundineae</taxon>
        <taxon>Arundo</taxon>
    </lineage>
</organism>
<feature type="compositionally biased region" description="Polar residues" evidence="1">
    <location>
        <begin position="1"/>
        <end position="19"/>
    </location>
</feature>